<dbReference type="PANTHER" id="PTHR43157:SF31">
    <property type="entry name" value="PHOSPHATIDYLINOSITOL-GLYCAN BIOSYNTHESIS CLASS F PROTEIN"/>
    <property type="match status" value="1"/>
</dbReference>
<evidence type="ECO:0000313" key="3">
    <source>
        <dbReference type="Proteomes" id="UP001244011"/>
    </source>
</evidence>
<dbReference type="SUPFAM" id="SSF51735">
    <property type="entry name" value="NAD(P)-binding Rossmann-fold domains"/>
    <property type="match status" value="1"/>
</dbReference>
<gene>
    <name evidence="2" type="ORF">QBC33DRAFT_553508</name>
</gene>
<keyword evidence="1" id="KW-0560">Oxidoreductase</keyword>
<dbReference type="GO" id="GO:0016491">
    <property type="term" value="F:oxidoreductase activity"/>
    <property type="evidence" value="ECO:0007669"/>
    <property type="project" value="UniProtKB-KW"/>
</dbReference>
<dbReference type="Pfam" id="PF00106">
    <property type="entry name" value="adh_short"/>
    <property type="match status" value="1"/>
</dbReference>
<accession>A0AAJ0FFR4</accession>
<sequence length="339" mass="36468">MTSHPEFGLRTSGFEVAKVFADQIRGKTILVTGIGPNGIGGATARAFASQGPSLLILASRTQNKIDSVAAEIRKSYPSVRVEPVLLDLSSQKAIRDAAAEVGKLTDKLDILVNNAGAVVYERQKTAEGIELQFGINHVGPFLFTNLLVPLLLKSAEAGPAGATRVVSLSSAGHRLSPIRFSDYNLEGGRPIPKEEEPFSPLPPMFAKETEDRYNGTIAYAQSKTANILFTKSLQEYLGKRGISPYSLHPGSIITDLGRDQDEEMAKAFKSVAPYWGTEDEGSSTTLVAALDPALSEIKGVYLSSCQIAEPTPFATDAANAEKLWKLSEKLVGQEFNWVA</sequence>
<comment type="caution">
    <text evidence="2">The sequence shown here is derived from an EMBL/GenBank/DDBJ whole genome shotgun (WGS) entry which is preliminary data.</text>
</comment>
<dbReference type="Gene3D" id="3.40.50.720">
    <property type="entry name" value="NAD(P)-binding Rossmann-like Domain"/>
    <property type="match status" value="1"/>
</dbReference>
<reference evidence="2" key="1">
    <citation type="submission" date="2023-06" db="EMBL/GenBank/DDBJ databases">
        <title>Genome-scale phylogeny and comparative genomics of the fungal order Sordariales.</title>
        <authorList>
            <consortium name="Lawrence Berkeley National Laboratory"/>
            <person name="Hensen N."/>
            <person name="Bonometti L."/>
            <person name="Westerberg I."/>
            <person name="Brannstrom I.O."/>
            <person name="Guillou S."/>
            <person name="Cros-Aarteil S."/>
            <person name="Calhoun S."/>
            <person name="Haridas S."/>
            <person name="Kuo A."/>
            <person name="Mondo S."/>
            <person name="Pangilinan J."/>
            <person name="Riley R."/>
            <person name="Labutti K."/>
            <person name="Andreopoulos B."/>
            <person name="Lipzen A."/>
            <person name="Chen C."/>
            <person name="Yanf M."/>
            <person name="Daum C."/>
            <person name="Ng V."/>
            <person name="Clum A."/>
            <person name="Steindorff A."/>
            <person name="Ohm R."/>
            <person name="Martin F."/>
            <person name="Silar P."/>
            <person name="Natvig D."/>
            <person name="Lalanne C."/>
            <person name="Gautier V."/>
            <person name="Ament-Velasquez S.L."/>
            <person name="Kruys A."/>
            <person name="Hutchinson M.I."/>
            <person name="Powell A.J."/>
            <person name="Barry K."/>
            <person name="Miller A.N."/>
            <person name="Grigoriev I.V."/>
            <person name="Debuchy R."/>
            <person name="Gladieux P."/>
            <person name="Thoren M.H."/>
            <person name="Johannesson H."/>
        </authorList>
    </citation>
    <scope>NUCLEOTIDE SEQUENCE</scope>
    <source>
        <strain evidence="2">8032-3</strain>
    </source>
</reference>
<name>A0AAJ0FFR4_9PEZI</name>
<dbReference type="AlphaFoldDB" id="A0AAJ0FFR4"/>
<dbReference type="Proteomes" id="UP001244011">
    <property type="component" value="Unassembled WGS sequence"/>
</dbReference>
<dbReference type="InterPro" id="IPR002347">
    <property type="entry name" value="SDR_fam"/>
</dbReference>
<dbReference type="PANTHER" id="PTHR43157">
    <property type="entry name" value="PHOSPHATIDYLINOSITOL-GLYCAN BIOSYNTHESIS CLASS F PROTEIN-RELATED"/>
    <property type="match status" value="1"/>
</dbReference>
<keyword evidence="3" id="KW-1185">Reference proteome</keyword>
<protein>
    <submittedName>
        <fullName evidence="2">Uncharacterized protein</fullName>
    </submittedName>
</protein>
<dbReference type="RefSeq" id="XP_060277866.1">
    <property type="nucleotide sequence ID" value="XM_060429420.1"/>
</dbReference>
<dbReference type="PRINTS" id="PR00081">
    <property type="entry name" value="GDHRDH"/>
</dbReference>
<proteinExistence type="predicted"/>
<organism evidence="2 3">
    <name type="scientific">Phialemonium atrogriseum</name>
    <dbReference type="NCBI Taxonomy" id="1093897"/>
    <lineage>
        <taxon>Eukaryota</taxon>
        <taxon>Fungi</taxon>
        <taxon>Dikarya</taxon>
        <taxon>Ascomycota</taxon>
        <taxon>Pezizomycotina</taxon>
        <taxon>Sordariomycetes</taxon>
        <taxon>Sordariomycetidae</taxon>
        <taxon>Cephalothecales</taxon>
        <taxon>Cephalothecaceae</taxon>
        <taxon>Phialemonium</taxon>
    </lineage>
</organism>
<dbReference type="EMBL" id="MU839058">
    <property type="protein sequence ID" value="KAK1761653.1"/>
    <property type="molecule type" value="Genomic_DNA"/>
</dbReference>
<evidence type="ECO:0000313" key="2">
    <source>
        <dbReference type="EMBL" id="KAK1761653.1"/>
    </source>
</evidence>
<evidence type="ECO:0000256" key="1">
    <source>
        <dbReference type="ARBA" id="ARBA00023002"/>
    </source>
</evidence>
<dbReference type="GeneID" id="85312607"/>
<dbReference type="InterPro" id="IPR036291">
    <property type="entry name" value="NAD(P)-bd_dom_sf"/>
</dbReference>